<comment type="caution">
    <text evidence="1">The sequence shown here is derived from an EMBL/GenBank/DDBJ whole genome shotgun (WGS) entry which is preliminary data.</text>
</comment>
<accession>A0AAD9GKI0</accession>
<name>A0AAD9GKI0_9STRA</name>
<gene>
    <name evidence="1" type="ORF">P3T76_008221</name>
</gene>
<protein>
    <submittedName>
        <fullName evidence="1">Uncharacterized protein</fullName>
    </submittedName>
</protein>
<evidence type="ECO:0000313" key="1">
    <source>
        <dbReference type="EMBL" id="KAK1939898.1"/>
    </source>
</evidence>
<reference evidence="1" key="1">
    <citation type="submission" date="2023-08" db="EMBL/GenBank/DDBJ databases">
        <title>Reference Genome Resource for the Citrus Pathogen Phytophthora citrophthora.</title>
        <authorList>
            <person name="Moller H."/>
            <person name="Coetzee B."/>
            <person name="Rose L.J."/>
            <person name="Van Niekerk J.M."/>
        </authorList>
    </citation>
    <scope>NUCLEOTIDE SEQUENCE</scope>
    <source>
        <strain evidence="1">STE-U-9442</strain>
    </source>
</reference>
<dbReference type="Proteomes" id="UP001259832">
    <property type="component" value="Unassembled WGS sequence"/>
</dbReference>
<organism evidence="1 2">
    <name type="scientific">Phytophthora citrophthora</name>
    <dbReference type="NCBI Taxonomy" id="4793"/>
    <lineage>
        <taxon>Eukaryota</taxon>
        <taxon>Sar</taxon>
        <taxon>Stramenopiles</taxon>
        <taxon>Oomycota</taxon>
        <taxon>Peronosporomycetes</taxon>
        <taxon>Peronosporales</taxon>
        <taxon>Peronosporaceae</taxon>
        <taxon>Phytophthora</taxon>
    </lineage>
</organism>
<keyword evidence="2" id="KW-1185">Reference proteome</keyword>
<sequence length="210" mass="24134">MAGATAVTLDEDGHPQGFDEINSTFWIQNDEYFGKNFQPEEGQIHVLVVLPELHQGASLHEGGARFSMTDKEEYERMVIEDSYAKYLSAIAETVAYFYKFECEFETFPTIDDVFYALKDGGWEFRLEEGNPLTAVELPKFFTEDEWNELKEMNDVLHDGKVFTKSTGKPFIVLPHDLYDEDLVAALKKMVMTTNIVSDATEFEVYDENEF</sequence>
<proteinExistence type="predicted"/>
<evidence type="ECO:0000313" key="2">
    <source>
        <dbReference type="Proteomes" id="UP001259832"/>
    </source>
</evidence>
<dbReference type="EMBL" id="JASMQC010000015">
    <property type="protein sequence ID" value="KAK1939898.1"/>
    <property type="molecule type" value="Genomic_DNA"/>
</dbReference>
<dbReference type="AlphaFoldDB" id="A0AAD9GKI0"/>